<feature type="region of interest" description="Disordered" evidence="1">
    <location>
        <begin position="1"/>
        <end position="41"/>
    </location>
</feature>
<accession>A0A9P4KIF5</accession>
<feature type="compositionally biased region" description="Polar residues" evidence="1">
    <location>
        <begin position="208"/>
        <end position="218"/>
    </location>
</feature>
<feature type="region of interest" description="Disordered" evidence="1">
    <location>
        <begin position="260"/>
        <end position="285"/>
    </location>
</feature>
<proteinExistence type="predicted"/>
<evidence type="ECO:0000313" key="2">
    <source>
        <dbReference type="EMBL" id="KAF2268503.1"/>
    </source>
</evidence>
<protein>
    <submittedName>
        <fullName evidence="2">Uncharacterized protein</fullName>
    </submittedName>
</protein>
<dbReference type="OrthoDB" id="4186058at2759"/>
<feature type="region of interest" description="Disordered" evidence="1">
    <location>
        <begin position="208"/>
        <end position="248"/>
    </location>
</feature>
<comment type="caution">
    <text evidence="2">The sequence shown here is derived from an EMBL/GenBank/DDBJ whole genome shotgun (WGS) entry which is preliminary data.</text>
</comment>
<feature type="compositionally biased region" description="Acidic residues" evidence="1">
    <location>
        <begin position="97"/>
        <end position="110"/>
    </location>
</feature>
<name>A0A9P4KIF5_9PLEO</name>
<dbReference type="EMBL" id="ML986586">
    <property type="protein sequence ID" value="KAF2268503.1"/>
    <property type="molecule type" value="Genomic_DNA"/>
</dbReference>
<dbReference type="AlphaFoldDB" id="A0A9P4KIF5"/>
<reference evidence="3" key="1">
    <citation type="journal article" date="2020" name="Stud. Mycol.">
        <title>101 Dothideomycetes genomes: A test case for predicting lifestyles and emergence of pathogens.</title>
        <authorList>
            <person name="Haridas S."/>
            <person name="Albert R."/>
            <person name="Binder M."/>
            <person name="Bloem J."/>
            <person name="LaButti K."/>
            <person name="Salamov A."/>
            <person name="Andreopoulos B."/>
            <person name="Baker S."/>
            <person name="Barry K."/>
            <person name="Bills G."/>
            <person name="Bluhm B."/>
            <person name="Cannon C."/>
            <person name="Castanera R."/>
            <person name="Culley D."/>
            <person name="Daum C."/>
            <person name="Ezra D."/>
            <person name="Gonzalez J."/>
            <person name="Henrissat B."/>
            <person name="Kuo A."/>
            <person name="Liang C."/>
            <person name="Lipzen A."/>
            <person name="Lutzoni F."/>
            <person name="Magnuson J."/>
            <person name="Mondo S."/>
            <person name="Nolan M."/>
            <person name="Ohm R."/>
            <person name="Pangilinan J."/>
            <person name="Park H.-J."/>
            <person name="Ramirez L."/>
            <person name="Alfaro M."/>
            <person name="Sun H."/>
            <person name="Tritt A."/>
            <person name="Yoshinaga Y."/>
            <person name="Zwiers L.-H."/>
            <person name="Turgeon B."/>
            <person name="Goodwin S."/>
            <person name="Spatafora J."/>
            <person name="Crous P."/>
            <person name="Grigoriev I."/>
        </authorList>
    </citation>
    <scope>NUCLEOTIDE SEQUENCE [LARGE SCALE GENOMIC DNA]</scope>
    <source>
        <strain evidence="3">CBS 304.66</strain>
    </source>
</reference>
<organism evidence="2 3">
    <name type="scientific">Lojkania enalia</name>
    <dbReference type="NCBI Taxonomy" id="147567"/>
    <lineage>
        <taxon>Eukaryota</taxon>
        <taxon>Fungi</taxon>
        <taxon>Dikarya</taxon>
        <taxon>Ascomycota</taxon>
        <taxon>Pezizomycotina</taxon>
        <taxon>Dothideomycetes</taxon>
        <taxon>Pleosporomycetidae</taxon>
        <taxon>Pleosporales</taxon>
        <taxon>Pleosporales incertae sedis</taxon>
        <taxon>Lojkania</taxon>
    </lineage>
</organism>
<feature type="compositionally biased region" description="Acidic residues" evidence="1">
    <location>
        <begin position="125"/>
        <end position="139"/>
    </location>
</feature>
<evidence type="ECO:0000313" key="3">
    <source>
        <dbReference type="Proteomes" id="UP000800093"/>
    </source>
</evidence>
<keyword evidence="3" id="KW-1185">Reference proteome</keyword>
<evidence type="ECO:0000256" key="1">
    <source>
        <dbReference type="SAM" id="MobiDB-lite"/>
    </source>
</evidence>
<feature type="compositionally biased region" description="Basic and acidic residues" evidence="1">
    <location>
        <begin position="140"/>
        <end position="160"/>
    </location>
</feature>
<feature type="region of interest" description="Disordered" evidence="1">
    <location>
        <begin position="59"/>
        <end position="162"/>
    </location>
</feature>
<sequence>MGTHDKPTVYAIPNGEPTSPPMTPGTRSHPRFPPQTSHTSPIYKRMGIAILAQSPPLEFIEPIGKGPQFHFTRPQSRDISSRPSSTSGRAVATNPQDSEDDDASDEENDQEIVRPTRKVDHADFVLEELDSDPGYDSDIEVIRPSHYEDAKSDRGGKSLEENELVDDFERLRCEVDSSDDGEEQQRMYRRRKKRWSSGIYTFKRSYSQSVEGDSSYSDNDPLDDVDSSARRLRRRVRGPGDRSSLIFEDKGFANANNIMEVEEPEEGGIEHSKGPPSIPSDDGFTLDELPFWVVEEMDIEVESS</sequence>
<gene>
    <name evidence="2" type="ORF">CC78DRAFT_372385</name>
</gene>
<feature type="compositionally biased region" description="Basic and acidic residues" evidence="1">
    <location>
        <begin position="111"/>
        <end position="124"/>
    </location>
</feature>
<dbReference type="Proteomes" id="UP000800093">
    <property type="component" value="Unassembled WGS sequence"/>
</dbReference>